<protein>
    <recommendedName>
        <fullName evidence="3">CSD domain-containing protein</fullName>
    </recommendedName>
</protein>
<evidence type="ECO:0000259" key="3">
    <source>
        <dbReference type="PROSITE" id="PS51857"/>
    </source>
</evidence>
<feature type="region of interest" description="Disordered" evidence="2">
    <location>
        <begin position="117"/>
        <end position="139"/>
    </location>
</feature>
<feature type="compositionally biased region" description="Polar residues" evidence="2">
    <location>
        <begin position="117"/>
        <end position="130"/>
    </location>
</feature>
<sequence>MGGGMGGGMGGPYGMQQSKMGMGGMGGMGGGMGGMMGGGMGGMNGGMGGMMGGMGGMSPAVQGTGSVQGVVKSFNIEKGFGFIAVPGYDDVFVHVKDCVGSKPQQGDTLTFDVEPSNNKPGQMKANNVTGGSLPLQMMM</sequence>
<evidence type="ECO:0000256" key="1">
    <source>
        <dbReference type="ARBA" id="ARBA00022553"/>
    </source>
</evidence>
<dbReference type="Pfam" id="PF00313">
    <property type="entry name" value="CSD"/>
    <property type="match status" value="1"/>
</dbReference>
<gene>
    <name evidence="4" type="ORF">PGLA1383_LOCUS26925</name>
</gene>
<dbReference type="AlphaFoldDB" id="A0A813FBF5"/>
<dbReference type="InterPro" id="IPR002059">
    <property type="entry name" value="CSP_DNA-bd"/>
</dbReference>
<dbReference type="InterPro" id="IPR011129">
    <property type="entry name" value="CSD"/>
</dbReference>
<evidence type="ECO:0000256" key="2">
    <source>
        <dbReference type="SAM" id="MobiDB-lite"/>
    </source>
</evidence>
<accession>A0A813FBF5</accession>
<dbReference type="GO" id="GO:0043488">
    <property type="term" value="P:regulation of mRNA stability"/>
    <property type="evidence" value="ECO:0007669"/>
    <property type="project" value="TreeGrafter"/>
</dbReference>
<dbReference type="PANTHER" id="PTHR12962:SF1">
    <property type="entry name" value="COLD SHOCK DOMAIN-CONTAINING PROTEIN CG9705"/>
    <property type="match status" value="1"/>
</dbReference>
<dbReference type="EMBL" id="CAJNNV010024240">
    <property type="protein sequence ID" value="CAE8609099.1"/>
    <property type="molecule type" value="Genomic_DNA"/>
</dbReference>
<name>A0A813FBF5_POLGL</name>
<dbReference type="SUPFAM" id="SSF50249">
    <property type="entry name" value="Nucleic acid-binding proteins"/>
    <property type="match status" value="1"/>
</dbReference>
<feature type="domain" description="CSD" evidence="3">
    <location>
        <begin position="66"/>
        <end position="130"/>
    </location>
</feature>
<proteinExistence type="predicted"/>
<dbReference type="GO" id="GO:0003730">
    <property type="term" value="F:mRNA 3'-UTR binding"/>
    <property type="evidence" value="ECO:0007669"/>
    <property type="project" value="TreeGrafter"/>
</dbReference>
<evidence type="ECO:0000313" key="5">
    <source>
        <dbReference type="Proteomes" id="UP000654075"/>
    </source>
</evidence>
<comment type="caution">
    <text evidence="4">The sequence shown here is derived from an EMBL/GenBank/DDBJ whole genome shotgun (WGS) entry which is preliminary data.</text>
</comment>
<evidence type="ECO:0000313" key="4">
    <source>
        <dbReference type="EMBL" id="CAE8609099.1"/>
    </source>
</evidence>
<dbReference type="Proteomes" id="UP000654075">
    <property type="component" value="Unassembled WGS sequence"/>
</dbReference>
<dbReference type="SMART" id="SM00357">
    <property type="entry name" value="CSP"/>
    <property type="match status" value="1"/>
</dbReference>
<dbReference type="GO" id="GO:0005737">
    <property type="term" value="C:cytoplasm"/>
    <property type="evidence" value="ECO:0007669"/>
    <property type="project" value="TreeGrafter"/>
</dbReference>
<dbReference type="Gene3D" id="2.40.50.140">
    <property type="entry name" value="Nucleic acid-binding proteins"/>
    <property type="match status" value="1"/>
</dbReference>
<dbReference type="CDD" id="cd04458">
    <property type="entry name" value="CSP_CDS"/>
    <property type="match status" value="1"/>
</dbReference>
<reference evidence="4" key="1">
    <citation type="submission" date="2021-02" db="EMBL/GenBank/DDBJ databases">
        <authorList>
            <person name="Dougan E. K."/>
            <person name="Rhodes N."/>
            <person name="Thang M."/>
            <person name="Chan C."/>
        </authorList>
    </citation>
    <scope>NUCLEOTIDE SEQUENCE</scope>
</reference>
<dbReference type="InterPro" id="IPR012340">
    <property type="entry name" value="NA-bd_OB-fold"/>
</dbReference>
<dbReference type="InterPro" id="IPR052069">
    <property type="entry name" value="Ca-reg_mRNA-binding_domain"/>
</dbReference>
<dbReference type="PANTHER" id="PTHR12962">
    <property type="entry name" value="CALCIUM-REGULATED HEAT STABLE PROTEIN CRHSP-24-RELATED"/>
    <property type="match status" value="1"/>
</dbReference>
<dbReference type="OrthoDB" id="445109at2759"/>
<keyword evidence="1" id="KW-0597">Phosphoprotein</keyword>
<organism evidence="4 5">
    <name type="scientific">Polarella glacialis</name>
    <name type="common">Dinoflagellate</name>
    <dbReference type="NCBI Taxonomy" id="89957"/>
    <lineage>
        <taxon>Eukaryota</taxon>
        <taxon>Sar</taxon>
        <taxon>Alveolata</taxon>
        <taxon>Dinophyceae</taxon>
        <taxon>Suessiales</taxon>
        <taxon>Suessiaceae</taxon>
        <taxon>Polarella</taxon>
    </lineage>
</organism>
<keyword evidence="5" id="KW-1185">Reference proteome</keyword>
<dbReference type="PROSITE" id="PS51857">
    <property type="entry name" value="CSD_2"/>
    <property type="match status" value="1"/>
</dbReference>